<organism evidence="1 2">
    <name type="scientific">Streblomastix strix</name>
    <dbReference type="NCBI Taxonomy" id="222440"/>
    <lineage>
        <taxon>Eukaryota</taxon>
        <taxon>Metamonada</taxon>
        <taxon>Preaxostyla</taxon>
        <taxon>Oxymonadida</taxon>
        <taxon>Streblomastigidae</taxon>
        <taxon>Streblomastix</taxon>
    </lineage>
</organism>
<comment type="caution">
    <text evidence="1">The sequence shown here is derived from an EMBL/GenBank/DDBJ whole genome shotgun (WGS) entry which is preliminary data.</text>
</comment>
<name>A0A5J4WLG0_9EUKA</name>
<dbReference type="EMBL" id="SNRW01001618">
    <property type="protein sequence ID" value="KAA6395678.1"/>
    <property type="molecule type" value="Genomic_DNA"/>
</dbReference>
<dbReference type="Proteomes" id="UP000324800">
    <property type="component" value="Unassembled WGS sequence"/>
</dbReference>
<sequence length="187" mass="20964">MLSEKINQSTAYTTKMRESVTNVVQQIEQYEESGLSTGLIDALCTVLSQQNNSEIHNHDESISNAAERGLAIIVRRSDNIDESLQDSSIWKTTAHVLNREDVDRHTKENLLSSIGLIGIQLEFASKQGMNSAQGINELKESIHTFVSKKDENVKYGVAQRKAESLLKSNLKELTLKLHTINNTKRIL</sequence>
<proteinExistence type="predicted"/>
<evidence type="ECO:0000313" key="1">
    <source>
        <dbReference type="EMBL" id="KAA6395678.1"/>
    </source>
</evidence>
<gene>
    <name evidence="1" type="ORF">EZS28_008795</name>
</gene>
<accession>A0A5J4WLG0</accession>
<dbReference type="AlphaFoldDB" id="A0A5J4WLG0"/>
<evidence type="ECO:0000313" key="2">
    <source>
        <dbReference type="Proteomes" id="UP000324800"/>
    </source>
</evidence>
<reference evidence="1 2" key="1">
    <citation type="submission" date="2019-03" db="EMBL/GenBank/DDBJ databases">
        <title>Single cell metagenomics reveals metabolic interactions within the superorganism composed of flagellate Streblomastix strix and complex community of Bacteroidetes bacteria on its surface.</title>
        <authorList>
            <person name="Treitli S.C."/>
            <person name="Kolisko M."/>
            <person name="Husnik F."/>
            <person name="Keeling P."/>
            <person name="Hampl V."/>
        </authorList>
    </citation>
    <scope>NUCLEOTIDE SEQUENCE [LARGE SCALE GENOMIC DNA]</scope>
    <source>
        <strain evidence="1">ST1C</strain>
    </source>
</reference>
<protein>
    <submittedName>
        <fullName evidence="1">Uncharacterized protein</fullName>
    </submittedName>
</protein>